<proteinExistence type="predicted"/>
<dbReference type="Proteomes" id="UP000246078">
    <property type="component" value="Unassembled WGS sequence"/>
</dbReference>
<dbReference type="VEuPathDB" id="TriTrypDB:ECC02_012086"/>
<dbReference type="VEuPathDB" id="TriTrypDB:TcYC6_0105440"/>
<feature type="domain" description="Reverse transcriptase" evidence="1">
    <location>
        <begin position="1"/>
        <end position="184"/>
    </location>
</feature>
<dbReference type="VEuPathDB" id="TriTrypDB:BCY84_21326"/>
<accession>A0A2V2VC19</accession>
<dbReference type="VEuPathDB" id="TriTrypDB:Tc_MARK_9130"/>
<sequence length="211" mass="22903">MHRNAPKHRTATDLVGHANAFDTVDHENIILEIRRLPIPNHIVRWSAEFLSGTSAVVRIDKLASFPNTSVRGAPQGTVLGPIICSIAMNSLCSCLSNAPSICHGLIADNPTHITQHSNRDTINSAPQKGLSAVVERTKRYFIKANAGKTGCTLLGTSNTAPLRLAYEDAPVTMERSSTLLGVNFQNPSGMGKHVARHREESKQRLLQLTAI</sequence>
<dbReference type="Pfam" id="PF00078">
    <property type="entry name" value="RVT_1"/>
    <property type="match status" value="1"/>
</dbReference>
<dbReference type="EMBL" id="PRFC01000287">
    <property type="protein sequence ID" value="PWU93889.1"/>
    <property type="molecule type" value="Genomic_DNA"/>
</dbReference>
<dbReference type="AlphaFoldDB" id="A0A2V2VC19"/>
<evidence type="ECO:0000313" key="3">
    <source>
        <dbReference type="Proteomes" id="UP000246078"/>
    </source>
</evidence>
<reference evidence="2 3" key="1">
    <citation type="journal article" date="2018" name="Microb. Genom.">
        <title>Expanding an expanded genome: long-read sequencing of Trypanosoma cruzi.</title>
        <authorList>
            <person name="Berna L."/>
            <person name="Rodriguez M."/>
            <person name="Chiribao M.L."/>
            <person name="Parodi-Talice A."/>
            <person name="Pita S."/>
            <person name="Rijo G."/>
            <person name="Alvarez-Valin F."/>
            <person name="Robello C."/>
        </authorList>
    </citation>
    <scope>NUCLEOTIDE SEQUENCE [LARGE SCALE GENOMIC DNA]</scope>
    <source>
        <strain evidence="2 3">TCC</strain>
    </source>
</reference>
<evidence type="ECO:0000259" key="1">
    <source>
        <dbReference type="PROSITE" id="PS50878"/>
    </source>
</evidence>
<dbReference type="VEuPathDB" id="TriTrypDB:TcCL_Unassigned05500"/>
<comment type="caution">
    <text evidence="2">The sequence shown here is derived from an EMBL/GenBank/DDBJ whole genome shotgun (WGS) entry which is preliminary data.</text>
</comment>
<protein>
    <recommendedName>
        <fullName evidence="1">Reverse transcriptase domain-containing protein</fullName>
    </recommendedName>
</protein>
<dbReference type="VEuPathDB" id="TriTrypDB:TCSYLVIO_001057"/>
<dbReference type="InterPro" id="IPR000477">
    <property type="entry name" value="RT_dom"/>
</dbReference>
<dbReference type="VEuPathDB" id="TriTrypDB:C3747_287g45"/>
<gene>
    <name evidence="2" type="ORF">C3747_287g45</name>
</gene>
<dbReference type="PROSITE" id="PS50878">
    <property type="entry name" value="RT_POL"/>
    <property type="match status" value="1"/>
</dbReference>
<name>A0A2V2VC19_TRYCR</name>
<dbReference type="VEuPathDB" id="TriTrypDB:TcG_08598"/>
<dbReference type="VEuPathDB" id="TriTrypDB:TCDM_02638"/>
<evidence type="ECO:0000313" key="2">
    <source>
        <dbReference type="EMBL" id="PWU93889.1"/>
    </source>
</evidence>
<organism evidence="2 3">
    <name type="scientific">Trypanosoma cruzi</name>
    <dbReference type="NCBI Taxonomy" id="5693"/>
    <lineage>
        <taxon>Eukaryota</taxon>
        <taxon>Discoba</taxon>
        <taxon>Euglenozoa</taxon>
        <taxon>Kinetoplastea</taxon>
        <taxon>Metakinetoplastina</taxon>
        <taxon>Trypanosomatida</taxon>
        <taxon>Trypanosomatidae</taxon>
        <taxon>Trypanosoma</taxon>
        <taxon>Schizotrypanum</taxon>
    </lineage>
</organism>
<dbReference type="VEuPathDB" id="TriTrypDB:TcBrA4_0052460"/>
<dbReference type="VEuPathDB" id="TriTrypDB:C4B63_402g16"/>